<dbReference type="OrthoDB" id="1193826at2759"/>
<organism evidence="2 3">
    <name type="scientific">Rhamnella rubrinervis</name>
    <dbReference type="NCBI Taxonomy" id="2594499"/>
    <lineage>
        <taxon>Eukaryota</taxon>
        <taxon>Viridiplantae</taxon>
        <taxon>Streptophyta</taxon>
        <taxon>Embryophyta</taxon>
        <taxon>Tracheophyta</taxon>
        <taxon>Spermatophyta</taxon>
        <taxon>Magnoliopsida</taxon>
        <taxon>eudicotyledons</taxon>
        <taxon>Gunneridae</taxon>
        <taxon>Pentapetalae</taxon>
        <taxon>rosids</taxon>
        <taxon>fabids</taxon>
        <taxon>Rosales</taxon>
        <taxon>Rhamnaceae</taxon>
        <taxon>rhamnoid group</taxon>
        <taxon>Rhamneae</taxon>
        <taxon>Rhamnella</taxon>
    </lineage>
</organism>
<dbReference type="InterPro" id="IPR006502">
    <property type="entry name" value="PDDEXK-like"/>
</dbReference>
<reference evidence="2" key="1">
    <citation type="submission" date="2020-03" db="EMBL/GenBank/DDBJ databases">
        <title>A high-quality chromosome-level genome assembly of a woody plant with both climbing and erect habits, Rhamnella rubrinervis.</title>
        <authorList>
            <person name="Lu Z."/>
            <person name="Yang Y."/>
            <person name="Zhu X."/>
            <person name="Sun Y."/>
        </authorList>
    </citation>
    <scope>NUCLEOTIDE SEQUENCE</scope>
    <source>
        <strain evidence="2">BYM</strain>
        <tissue evidence="2">Leaf</tissue>
    </source>
</reference>
<proteinExistence type="predicted"/>
<feature type="compositionally biased region" description="Basic and acidic residues" evidence="1">
    <location>
        <begin position="65"/>
        <end position="75"/>
    </location>
</feature>
<evidence type="ECO:0000313" key="3">
    <source>
        <dbReference type="Proteomes" id="UP000796880"/>
    </source>
</evidence>
<dbReference type="Pfam" id="PF04720">
    <property type="entry name" value="PDDEXK_6"/>
    <property type="match status" value="1"/>
</dbReference>
<protein>
    <submittedName>
        <fullName evidence="2">Uncharacterized protein</fullName>
    </submittedName>
</protein>
<dbReference type="Proteomes" id="UP000796880">
    <property type="component" value="Unassembled WGS sequence"/>
</dbReference>
<feature type="region of interest" description="Disordered" evidence="1">
    <location>
        <begin position="43"/>
        <end position="75"/>
    </location>
</feature>
<dbReference type="PANTHER" id="PTHR31579">
    <property type="entry name" value="OS03G0796600 PROTEIN"/>
    <property type="match status" value="1"/>
</dbReference>
<evidence type="ECO:0000256" key="1">
    <source>
        <dbReference type="SAM" id="MobiDB-lite"/>
    </source>
</evidence>
<feature type="region of interest" description="Disordered" evidence="1">
    <location>
        <begin position="1"/>
        <end position="25"/>
    </location>
</feature>
<evidence type="ECO:0000313" key="2">
    <source>
        <dbReference type="EMBL" id="KAF3451469.1"/>
    </source>
</evidence>
<feature type="compositionally biased region" description="Polar residues" evidence="1">
    <location>
        <begin position="45"/>
        <end position="56"/>
    </location>
</feature>
<dbReference type="AlphaFoldDB" id="A0A8K0HGU2"/>
<keyword evidence="3" id="KW-1185">Reference proteome</keyword>
<sequence length="318" mass="35704">MSVATASAATMASRPQESKPYDNENSLCDDMVIGFLDEDGEGYYSQDSYGSSNYAENESLDEEVAQGKEGENGDRVEEDKKFWEDQHHLLQSTLCRTSSLETRIRNATKESIKELKNSGTKCGCGRPMASIMDSDGNCRKCLMTEVCGRLRNQGFNSAICKSKWRSSTDIPSGEHTFLDVVESNSSKRSGEVKVIIELNFRAEFEMARANQEYNRLVQRLPEVFVGKVERLQGLIKILCLAAKKCMKEKKMHMGPWRKQKYMQAKWLGPCDRMIATSTTLLSMANSAGRLPKPRQASMLTVDLLEIMPNMQCTAVEVV</sequence>
<accession>A0A8K0HGU2</accession>
<dbReference type="PANTHER" id="PTHR31579:SF2">
    <property type="entry name" value="DUF506 FAMILY PROTEIN"/>
    <property type="match status" value="1"/>
</dbReference>
<dbReference type="EMBL" id="VOIH02000003">
    <property type="protein sequence ID" value="KAF3451469.1"/>
    <property type="molecule type" value="Genomic_DNA"/>
</dbReference>
<feature type="compositionally biased region" description="Low complexity" evidence="1">
    <location>
        <begin position="1"/>
        <end position="13"/>
    </location>
</feature>
<comment type="caution">
    <text evidence="2">The sequence shown here is derived from an EMBL/GenBank/DDBJ whole genome shotgun (WGS) entry which is preliminary data.</text>
</comment>
<dbReference type="NCBIfam" id="TIGR01615">
    <property type="entry name" value="A_thal_3542"/>
    <property type="match status" value="1"/>
</dbReference>
<gene>
    <name evidence="2" type="ORF">FNV43_RR07564</name>
</gene>
<name>A0A8K0HGU2_9ROSA</name>